<evidence type="ECO:0000259" key="3">
    <source>
        <dbReference type="Pfam" id="PF25842"/>
    </source>
</evidence>
<dbReference type="InterPro" id="IPR058653">
    <property type="entry name" value="NfeD2_TM"/>
</dbReference>
<name>D1C7D1_SPHTD</name>
<keyword evidence="2" id="KW-0812">Transmembrane</keyword>
<dbReference type="OrthoDB" id="152660at2"/>
<dbReference type="EMBL" id="CP001823">
    <property type="protein sequence ID" value="ACZ39777.1"/>
    <property type="molecule type" value="Genomic_DNA"/>
</dbReference>
<dbReference type="Pfam" id="PF25842">
    <property type="entry name" value="NfeD_TM"/>
    <property type="match status" value="1"/>
</dbReference>
<dbReference type="RefSeq" id="WP_012872818.1">
    <property type="nucleotide sequence ID" value="NC_013523.1"/>
</dbReference>
<evidence type="ECO:0000256" key="2">
    <source>
        <dbReference type="SAM" id="Phobius"/>
    </source>
</evidence>
<keyword evidence="5" id="KW-1185">Reference proteome</keyword>
<organism evidence="4 5">
    <name type="scientific">Sphaerobacter thermophilus (strain ATCC 49802 / DSM 20745 / KCCM 41009 / NCIMB 13125 / S 6022)</name>
    <dbReference type="NCBI Taxonomy" id="479434"/>
    <lineage>
        <taxon>Bacteria</taxon>
        <taxon>Pseudomonadati</taxon>
        <taxon>Thermomicrobiota</taxon>
        <taxon>Thermomicrobia</taxon>
        <taxon>Sphaerobacterales</taxon>
        <taxon>Sphaerobacterineae</taxon>
        <taxon>Sphaerobacteraceae</taxon>
        <taxon>Sphaerobacter</taxon>
    </lineage>
</organism>
<keyword evidence="2" id="KW-1133">Transmembrane helix</keyword>
<reference evidence="4 5" key="2">
    <citation type="journal article" date="2010" name="Stand. Genomic Sci.">
        <title>Complete genome sequence of Desulfohalobium retbaense type strain (HR(100)).</title>
        <authorList>
            <person name="Spring S."/>
            <person name="Nolan M."/>
            <person name="Lapidus A."/>
            <person name="Glavina Del Rio T."/>
            <person name="Copeland A."/>
            <person name="Tice H."/>
            <person name="Cheng J.F."/>
            <person name="Lucas S."/>
            <person name="Land M."/>
            <person name="Chen F."/>
            <person name="Bruce D."/>
            <person name="Goodwin L."/>
            <person name="Pitluck S."/>
            <person name="Ivanova N."/>
            <person name="Mavromatis K."/>
            <person name="Mikhailova N."/>
            <person name="Pati A."/>
            <person name="Chen A."/>
            <person name="Palaniappan K."/>
            <person name="Hauser L."/>
            <person name="Chang Y.J."/>
            <person name="Jeffries C.D."/>
            <person name="Munk C."/>
            <person name="Kiss H."/>
            <person name="Chain P."/>
            <person name="Han C."/>
            <person name="Brettin T."/>
            <person name="Detter J.C."/>
            <person name="Schuler E."/>
            <person name="Goker M."/>
            <person name="Rohde M."/>
            <person name="Bristow J."/>
            <person name="Eisen J.A."/>
            <person name="Markowitz V."/>
            <person name="Hugenholtz P."/>
            <person name="Kyrpides N.C."/>
            <person name="Klenk H.P."/>
        </authorList>
    </citation>
    <scope>NUCLEOTIDE SEQUENCE [LARGE SCALE GENOMIC DNA]</scope>
    <source>
        <strain evidence="5">ATCC 49802 / DSM 20745 / S 6022</strain>
    </source>
</reference>
<protein>
    <recommendedName>
        <fullName evidence="3">Membrane protein NfeD2 N-terminal transmembrane domain-containing protein</fullName>
    </recommendedName>
</protein>
<feature type="domain" description="Membrane protein NfeD2 N-terminal transmembrane" evidence="3">
    <location>
        <begin position="1"/>
        <end position="105"/>
    </location>
</feature>
<evidence type="ECO:0000256" key="1">
    <source>
        <dbReference type="SAM" id="MobiDB-lite"/>
    </source>
</evidence>
<dbReference type="KEGG" id="sti:Sthe_2356"/>
<evidence type="ECO:0000313" key="4">
    <source>
        <dbReference type="EMBL" id="ACZ39777.1"/>
    </source>
</evidence>
<dbReference type="HOGENOM" id="CLU_1313957_0_0_0"/>
<dbReference type="Gene3D" id="2.40.50.140">
    <property type="entry name" value="Nucleic acid-binding proteins"/>
    <property type="match status" value="1"/>
</dbReference>
<keyword evidence="2" id="KW-0472">Membrane</keyword>
<dbReference type="InterPro" id="IPR012340">
    <property type="entry name" value="NA-bd_OB-fold"/>
</dbReference>
<dbReference type="FunCoup" id="D1C7D1">
    <property type="interactions" value="1"/>
</dbReference>
<reference evidence="5" key="1">
    <citation type="submission" date="2009-11" db="EMBL/GenBank/DDBJ databases">
        <title>The complete chromosome 1 of Sphaerobacter thermophilus DSM 20745.</title>
        <authorList>
            <person name="Lucas S."/>
            <person name="Copeland A."/>
            <person name="Lapidus A."/>
            <person name="Glavina del Rio T."/>
            <person name="Dalin E."/>
            <person name="Tice H."/>
            <person name="Bruce D."/>
            <person name="Goodwin L."/>
            <person name="Pitluck S."/>
            <person name="Kyrpides N."/>
            <person name="Mavromatis K."/>
            <person name="Ivanova N."/>
            <person name="Mikhailova N."/>
            <person name="LaButti K.M."/>
            <person name="Clum A."/>
            <person name="Sun H.I."/>
            <person name="Brettin T."/>
            <person name="Detter J.C."/>
            <person name="Han C."/>
            <person name="Larimer F."/>
            <person name="Land M."/>
            <person name="Hauser L."/>
            <person name="Markowitz V."/>
            <person name="Cheng J.F."/>
            <person name="Hugenholtz P."/>
            <person name="Woyke T."/>
            <person name="Wu D."/>
            <person name="Steenblock K."/>
            <person name="Schneider S."/>
            <person name="Pukall R."/>
            <person name="Goeker M."/>
            <person name="Klenk H.P."/>
            <person name="Eisen J.A."/>
        </authorList>
    </citation>
    <scope>NUCLEOTIDE SEQUENCE [LARGE SCALE GENOMIC DNA]</scope>
    <source>
        <strain evidence="5">ATCC 49802 / DSM 20745 / S 6022</strain>
    </source>
</reference>
<evidence type="ECO:0000313" key="5">
    <source>
        <dbReference type="Proteomes" id="UP000002027"/>
    </source>
</evidence>
<dbReference type="STRING" id="479434.Sthe_2356"/>
<dbReference type="InParanoid" id="D1C7D1"/>
<dbReference type="Proteomes" id="UP000002027">
    <property type="component" value="Chromosome 1"/>
</dbReference>
<proteinExistence type="predicted"/>
<gene>
    <name evidence="4" type="ordered locus">Sthe_2356</name>
</gene>
<feature type="transmembrane region" description="Helical" evidence="2">
    <location>
        <begin position="84"/>
        <end position="106"/>
    </location>
</feature>
<sequence>METFFLICFIFGALFTVASLILGAADIAIHLPDGGADSGLGHDAGGHGADGHHLPVLNLSSLLAFLTWFGAAGFLLLRFAGWTLLLALPAAILTGVAGALIVARFLHAVIASERVMDPRDYALEGTMARVSVRIPESGVGEIIFSLGGVRRSEAARSVSGREIPRGTEVVILSYERGIATVQPYDELLTSGRPEEVEDGSAPALRDQSGTIAKE</sequence>
<dbReference type="AlphaFoldDB" id="D1C7D1"/>
<feature type="transmembrane region" description="Helical" evidence="2">
    <location>
        <begin position="56"/>
        <end position="77"/>
    </location>
</feature>
<feature type="region of interest" description="Disordered" evidence="1">
    <location>
        <begin position="189"/>
        <end position="214"/>
    </location>
</feature>
<accession>D1C7D1</accession>
<dbReference type="eggNOG" id="COG1585">
    <property type="taxonomic scope" value="Bacteria"/>
</dbReference>